<dbReference type="Proteomes" id="UP001196565">
    <property type="component" value="Unassembled WGS sequence"/>
</dbReference>
<keyword evidence="3" id="KW-1185">Reference proteome</keyword>
<protein>
    <submittedName>
        <fullName evidence="2">Uncharacterized protein</fullName>
    </submittedName>
</protein>
<evidence type="ECO:0000256" key="1">
    <source>
        <dbReference type="SAM" id="Coils"/>
    </source>
</evidence>
<comment type="caution">
    <text evidence="2">The sequence shown here is derived from an EMBL/GenBank/DDBJ whole genome shotgun (WGS) entry which is preliminary data.</text>
</comment>
<reference evidence="2 3" key="1">
    <citation type="submission" date="2021-07" db="EMBL/GenBank/DDBJ databases">
        <authorList>
            <person name="So Y."/>
        </authorList>
    </citation>
    <scope>NUCLEOTIDE SEQUENCE [LARGE SCALE GENOMIC DNA]</scope>
    <source>
        <strain evidence="2 3">HJA6</strain>
    </source>
</reference>
<evidence type="ECO:0000313" key="3">
    <source>
        <dbReference type="Proteomes" id="UP001196565"/>
    </source>
</evidence>
<gene>
    <name evidence="2" type="ORF">KPL78_04185</name>
</gene>
<dbReference type="EMBL" id="JAHYBZ010000001">
    <property type="protein sequence ID" value="MBW6397031.1"/>
    <property type="molecule type" value="Genomic_DNA"/>
</dbReference>
<sequence>MITIDPSIVSAAEKLVRAEGKLSEHRAVTAKAREAANGIRARIADLDAKRAAIGARRQNGDVRDGDAGELDLIVLDREGLAELGREANALLAAKEKEEAAAAAAVRDAHAGLQYAEDQAALAALKEHLDALNGRAKETLAQMAEVAGRIDGHAALAVIKPAADRAGEVLQHTVDLMAATGRRIGSHNFNWEPAGSLMEVLRRATIAGRPL</sequence>
<proteinExistence type="predicted"/>
<evidence type="ECO:0000313" key="2">
    <source>
        <dbReference type="EMBL" id="MBW6397031.1"/>
    </source>
</evidence>
<keyword evidence="1" id="KW-0175">Coiled coil</keyword>
<name>A0ABS7A406_9PROT</name>
<organism evidence="2 3">
    <name type="scientific">Roseomonas alba</name>
    <dbReference type="NCBI Taxonomy" id="2846776"/>
    <lineage>
        <taxon>Bacteria</taxon>
        <taxon>Pseudomonadati</taxon>
        <taxon>Pseudomonadota</taxon>
        <taxon>Alphaproteobacteria</taxon>
        <taxon>Acetobacterales</taxon>
        <taxon>Roseomonadaceae</taxon>
        <taxon>Roseomonas</taxon>
    </lineage>
</organism>
<feature type="coiled-coil region" evidence="1">
    <location>
        <begin position="80"/>
        <end position="141"/>
    </location>
</feature>
<accession>A0ABS7A406</accession>